<dbReference type="InterPro" id="IPR036249">
    <property type="entry name" value="Thioredoxin-like_sf"/>
</dbReference>
<comment type="subcellular location">
    <subcellularLocation>
        <location evidence="1">Cell envelope</location>
    </subcellularLocation>
</comment>
<dbReference type="EMBL" id="CP049109">
    <property type="protein sequence ID" value="QIG80948.1"/>
    <property type="molecule type" value="Genomic_DNA"/>
</dbReference>
<dbReference type="SUPFAM" id="SSF52833">
    <property type="entry name" value="Thioredoxin-like"/>
    <property type="match status" value="1"/>
</dbReference>
<proteinExistence type="inferred from homology"/>
<dbReference type="PANTHER" id="PTHR42852:SF6">
    <property type="entry name" value="THIOL:DISULFIDE INTERCHANGE PROTEIN DSBE"/>
    <property type="match status" value="1"/>
</dbReference>
<dbReference type="RefSeq" id="WP_165327874.1">
    <property type="nucleotide sequence ID" value="NZ_CP049109.1"/>
</dbReference>
<evidence type="ECO:0000256" key="1">
    <source>
        <dbReference type="ARBA" id="ARBA00004196"/>
    </source>
</evidence>
<dbReference type="NCBIfam" id="TIGR00385">
    <property type="entry name" value="dsbE"/>
    <property type="match status" value="1"/>
</dbReference>
<keyword evidence="5" id="KW-0676">Redox-active center</keyword>
<keyword evidence="3" id="KW-0201">Cytochrome c-type biogenesis</keyword>
<dbReference type="AlphaFoldDB" id="A0A6G6Y8B1"/>
<accession>A0A6G6Y8B1</accession>
<sequence>MRRLLIWLPLAAFLLLLGVAIRGIVSPGERAVRSALIGQPVPLLKIDPLFEGRPGIDSDALATGEPILLNLFASWCVPCIAEAPQLMKLKEEGVPIYGVAVRDTPEEMRRFLNENGDPYTAIGDDRTSQVSIALGASGVPETYVIDGQGRIVKQHIGYIGSQDMDELRKALEAAE</sequence>
<keyword evidence="8" id="KW-1185">Reference proteome</keyword>
<evidence type="ECO:0000313" key="8">
    <source>
        <dbReference type="Proteomes" id="UP000501568"/>
    </source>
</evidence>
<comment type="similarity">
    <text evidence="2">Belongs to the thioredoxin family. DsbE subfamily.</text>
</comment>
<gene>
    <name evidence="7" type="ORF">G5C33_14900</name>
</gene>
<dbReference type="Gene3D" id="3.40.30.10">
    <property type="entry name" value="Glutaredoxin"/>
    <property type="match status" value="1"/>
</dbReference>
<evidence type="ECO:0000256" key="3">
    <source>
        <dbReference type="ARBA" id="ARBA00022748"/>
    </source>
</evidence>
<dbReference type="PROSITE" id="PS51352">
    <property type="entry name" value="THIOREDOXIN_2"/>
    <property type="match status" value="1"/>
</dbReference>
<dbReference type="KEGG" id="spzr:G5C33_14900"/>
<dbReference type="GO" id="GO:0030288">
    <property type="term" value="C:outer membrane-bounded periplasmic space"/>
    <property type="evidence" value="ECO:0007669"/>
    <property type="project" value="InterPro"/>
</dbReference>
<reference evidence="7 8" key="1">
    <citation type="submission" date="2020-02" db="EMBL/GenBank/DDBJ databases">
        <authorList>
            <person name="Zheng R.K."/>
            <person name="Sun C.M."/>
        </authorList>
    </citation>
    <scope>NUCLEOTIDE SEQUENCE [LARGE SCALE GENOMIC DNA]</scope>
    <source>
        <strain evidence="8">zrk23</strain>
    </source>
</reference>
<dbReference type="InterPro" id="IPR013740">
    <property type="entry name" value="Redoxin"/>
</dbReference>
<evidence type="ECO:0000256" key="2">
    <source>
        <dbReference type="ARBA" id="ARBA00007758"/>
    </source>
</evidence>
<dbReference type="InterPro" id="IPR013766">
    <property type="entry name" value="Thioredoxin_domain"/>
</dbReference>
<feature type="domain" description="Thioredoxin" evidence="6">
    <location>
        <begin position="35"/>
        <end position="175"/>
    </location>
</feature>
<evidence type="ECO:0000259" key="6">
    <source>
        <dbReference type="PROSITE" id="PS51352"/>
    </source>
</evidence>
<keyword evidence="4" id="KW-1015">Disulfide bond</keyword>
<evidence type="ECO:0000256" key="5">
    <source>
        <dbReference type="ARBA" id="ARBA00023284"/>
    </source>
</evidence>
<name>A0A6G6Y8B1_9SPHN</name>
<dbReference type="InterPro" id="IPR004799">
    <property type="entry name" value="Periplasmic_diS_OxRdtase_DsbE"/>
</dbReference>
<dbReference type="Proteomes" id="UP000501568">
    <property type="component" value="Chromosome"/>
</dbReference>
<protein>
    <submittedName>
        <fullName evidence="7">DsbE family thiol:disulfide interchange protein</fullName>
    </submittedName>
</protein>
<dbReference type="PANTHER" id="PTHR42852">
    <property type="entry name" value="THIOL:DISULFIDE INTERCHANGE PROTEIN DSBE"/>
    <property type="match status" value="1"/>
</dbReference>
<evidence type="ECO:0000313" key="7">
    <source>
        <dbReference type="EMBL" id="QIG80948.1"/>
    </source>
</evidence>
<organism evidence="7 8">
    <name type="scientific">Stakelama tenebrarum</name>
    <dbReference type="NCBI Taxonomy" id="2711215"/>
    <lineage>
        <taxon>Bacteria</taxon>
        <taxon>Pseudomonadati</taxon>
        <taxon>Pseudomonadota</taxon>
        <taxon>Alphaproteobacteria</taxon>
        <taxon>Sphingomonadales</taxon>
        <taxon>Sphingomonadaceae</taxon>
        <taxon>Stakelama</taxon>
    </lineage>
</organism>
<evidence type="ECO:0000256" key="4">
    <source>
        <dbReference type="ARBA" id="ARBA00023157"/>
    </source>
</evidence>
<dbReference type="GO" id="GO:0015036">
    <property type="term" value="F:disulfide oxidoreductase activity"/>
    <property type="evidence" value="ECO:0007669"/>
    <property type="project" value="InterPro"/>
</dbReference>
<dbReference type="GO" id="GO:0017004">
    <property type="term" value="P:cytochrome complex assembly"/>
    <property type="evidence" value="ECO:0007669"/>
    <property type="project" value="UniProtKB-KW"/>
</dbReference>
<dbReference type="InterPro" id="IPR050553">
    <property type="entry name" value="Thioredoxin_ResA/DsbE_sf"/>
</dbReference>
<dbReference type="Pfam" id="PF08534">
    <property type="entry name" value="Redoxin"/>
    <property type="match status" value="1"/>
</dbReference>